<evidence type="ECO:0000313" key="2">
    <source>
        <dbReference type="EMBL" id="GJM96187.1"/>
    </source>
</evidence>
<organism evidence="2 3">
    <name type="scientific">Eleusine coracana subsp. coracana</name>
    <dbReference type="NCBI Taxonomy" id="191504"/>
    <lineage>
        <taxon>Eukaryota</taxon>
        <taxon>Viridiplantae</taxon>
        <taxon>Streptophyta</taxon>
        <taxon>Embryophyta</taxon>
        <taxon>Tracheophyta</taxon>
        <taxon>Spermatophyta</taxon>
        <taxon>Magnoliopsida</taxon>
        <taxon>Liliopsida</taxon>
        <taxon>Poales</taxon>
        <taxon>Poaceae</taxon>
        <taxon>PACMAD clade</taxon>
        <taxon>Chloridoideae</taxon>
        <taxon>Cynodonteae</taxon>
        <taxon>Eleusininae</taxon>
        <taxon>Eleusine</taxon>
    </lineage>
</organism>
<protein>
    <submittedName>
        <fullName evidence="2">Uncharacterized protein</fullName>
    </submittedName>
</protein>
<accession>A0AAV5CCZ8</accession>
<sequence length="160" mass="17503">MQPTNRAQGLKGQPPATCTAHALVRIALYPRTAGRACVFHYTVLLHLSRRRPPPLCSQPPPKPQRGEHESPSLAPSAAMEGAFRLNMGIALCLNRKLPYGDKSSEMDFFEAAVKGNLDRLRGKPVGHRRSTECFPGPFSVARCIGLARKPSIGFAFVISR</sequence>
<feature type="compositionally biased region" description="Pro residues" evidence="1">
    <location>
        <begin position="53"/>
        <end position="63"/>
    </location>
</feature>
<proteinExistence type="predicted"/>
<reference evidence="2" key="1">
    <citation type="journal article" date="2018" name="DNA Res.">
        <title>Multiple hybrid de novo genome assembly of finger millet, an orphan allotetraploid crop.</title>
        <authorList>
            <person name="Hatakeyama M."/>
            <person name="Aluri S."/>
            <person name="Balachadran M.T."/>
            <person name="Sivarajan S.R."/>
            <person name="Patrignani A."/>
            <person name="Gruter S."/>
            <person name="Poveda L."/>
            <person name="Shimizu-Inatsugi R."/>
            <person name="Baeten J."/>
            <person name="Francoijs K.J."/>
            <person name="Nataraja K.N."/>
            <person name="Reddy Y.A.N."/>
            <person name="Phadnis S."/>
            <person name="Ravikumar R.L."/>
            <person name="Schlapbach R."/>
            <person name="Sreeman S.M."/>
            <person name="Shimizu K.K."/>
        </authorList>
    </citation>
    <scope>NUCLEOTIDE SEQUENCE</scope>
</reference>
<name>A0AAV5CCZ8_ELECO</name>
<dbReference type="Proteomes" id="UP001054889">
    <property type="component" value="Unassembled WGS sequence"/>
</dbReference>
<keyword evidence="3" id="KW-1185">Reference proteome</keyword>
<feature type="region of interest" description="Disordered" evidence="1">
    <location>
        <begin position="52"/>
        <end position="75"/>
    </location>
</feature>
<comment type="caution">
    <text evidence="2">The sequence shown here is derived from an EMBL/GenBank/DDBJ whole genome shotgun (WGS) entry which is preliminary data.</text>
</comment>
<evidence type="ECO:0000256" key="1">
    <source>
        <dbReference type="SAM" id="MobiDB-lite"/>
    </source>
</evidence>
<gene>
    <name evidence="2" type="primary">ga13002</name>
    <name evidence="2" type="ORF">PR202_ga13002</name>
</gene>
<reference evidence="2" key="2">
    <citation type="submission" date="2021-12" db="EMBL/GenBank/DDBJ databases">
        <title>Resequencing data analysis of finger millet.</title>
        <authorList>
            <person name="Hatakeyama M."/>
            <person name="Aluri S."/>
            <person name="Balachadran M.T."/>
            <person name="Sivarajan S.R."/>
            <person name="Poveda L."/>
            <person name="Shimizu-Inatsugi R."/>
            <person name="Schlapbach R."/>
            <person name="Sreeman S.M."/>
            <person name="Shimizu K.K."/>
        </authorList>
    </citation>
    <scope>NUCLEOTIDE SEQUENCE</scope>
</reference>
<evidence type="ECO:0000313" key="3">
    <source>
        <dbReference type="Proteomes" id="UP001054889"/>
    </source>
</evidence>
<dbReference type="AlphaFoldDB" id="A0AAV5CCZ8"/>
<dbReference type="EMBL" id="BQKI01000006">
    <property type="protein sequence ID" value="GJM96187.1"/>
    <property type="molecule type" value="Genomic_DNA"/>
</dbReference>